<evidence type="ECO:0008006" key="4">
    <source>
        <dbReference type="Google" id="ProtNLM"/>
    </source>
</evidence>
<name>A0AAJ5C2J5_9BASI</name>
<organism evidence="2 3">
    <name type="scientific">Melanopsichium pennsylvanicum</name>
    <dbReference type="NCBI Taxonomy" id="63383"/>
    <lineage>
        <taxon>Eukaryota</taxon>
        <taxon>Fungi</taxon>
        <taxon>Dikarya</taxon>
        <taxon>Basidiomycota</taxon>
        <taxon>Ustilaginomycotina</taxon>
        <taxon>Ustilaginomycetes</taxon>
        <taxon>Ustilaginales</taxon>
        <taxon>Ustilaginaceae</taxon>
        <taxon>Melanopsichium</taxon>
    </lineage>
</organism>
<evidence type="ECO:0000313" key="3">
    <source>
        <dbReference type="Proteomes" id="UP001294444"/>
    </source>
</evidence>
<evidence type="ECO:0000256" key="1">
    <source>
        <dbReference type="SAM" id="MobiDB-lite"/>
    </source>
</evidence>
<accession>A0AAJ5C2J5</accession>
<proteinExistence type="predicted"/>
<gene>
    <name evidence="2" type="ORF">MEPE_00335</name>
</gene>
<dbReference type="Proteomes" id="UP001294444">
    <property type="component" value="Unassembled WGS sequence"/>
</dbReference>
<feature type="compositionally biased region" description="Polar residues" evidence="1">
    <location>
        <begin position="478"/>
        <end position="487"/>
    </location>
</feature>
<dbReference type="EMBL" id="OAPG01000001">
    <property type="protein sequence ID" value="SNX81630.1"/>
    <property type="molecule type" value="Genomic_DNA"/>
</dbReference>
<comment type="caution">
    <text evidence="2">The sequence shown here is derived from an EMBL/GenBank/DDBJ whole genome shotgun (WGS) entry which is preliminary data.</text>
</comment>
<feature type="compositionally biased region" description="Polar residues" evidence="1">
    <location>
        <begin position="448"/>
        <end position="458"/>
    </location>
</feature>
<reference evidence="2" key="1">
    <citation type="submission" date="2023-10" db="EMBL/GenBank/DDBJ databases">
        <authorList>
            <person name="Guldener U."/>
        </authorList>
    </citation>
    <scope>NUCLEOTIDE SEQUENCE</scope>
    <source>
        <strain evidence="2">Mp4</strain>
    </source>
</reference>
<keyword evidence="3" id="KW-1185">Reference proteome</keyword>
<dbReference type="AlphaFoldDB" id="A0AAJ5C2J5"/>
<sequence length="540" mass="60035">MTQSYQSQLRLSLRSDSDQDDRFCAKAGFQASTHSDPTPLSTTQPTLIANNDLMYNKEISAHHLEKAIHDASDMHEVKSRTSRIETLPHEVLLHLSHFLDLTGLILLSTATCRTLSTIFGQFDRELLYLEPTHRLNLAEWREAARNIDAYILAPSRCPSTDDRLSSSILNMGITYQNDAKANGAGKGSHTTLLHELTRDESLIDLDLFQAVLGFLQGDSSSKRKTPQFGLASHQAPGIDLTTATRLQRHNGSRDNSVSVGSNHIRTLHLTGWHGIPGAFLIQQLRLQPSLRQIHAVVKTERADMRIWSQAASDDQELMHHLQRSSVAEQSNTQFTRKSAAVTFGQRQETDVTSISNPALDLGACLENTSPPSRRMMQWFKRCTSTQIIVQVGKRRPRRHGQAYLRGEGLQMGFQGFCIDVMTTTGQESNQDIAAACVPTDSTNRIVCSSGTQQAQPESTPAAELQASNKSTGEDLDTGCQQNTKQKTIPTPRQLHVILQGREEEHFGAVTGTAADQNKENEEMFETSLVICNHCKERIKF</sequence>
<evidence type="ECO:0000313" key="2">
    <source>
        <dbReference type="EMBL" id="SNX81630.1"/>
    </source>
</evidence>
<feature type="region of interest" description="Disordered" evidence="1">
    <location>
        <begin position="448"/>
        <end position="487"/>
    </location>
</feature>
<protein>
    <recommendedName>
        <fullName evidence="4">F-box domain-containing protein</fullName>
    </recommendedName>
</protein>